<dbReference type="InterPro" id="IPR036036">
    <property type="entry name" value="SOCS_box-like_dom_sf"/>
</dbReference>
<dbReference type="AlphaFoldDB" id="A0A9W9ZML2"/>
<dbReference type="InterPro" id="IPR002110">
    <property type="entry name" value="Ankyrin_rpt"/>
</dbReference>
<dbReference type="PANTHER" id="PTHR24173:SF74">
    <property type="entry name" value="ANKYRIN REPEAT DOMAIN-CONTAINING PROTEIN 16"/>
    <property type="match status" value="1"/>
</dbReference>
<comment type="caution">
    <text evidence="5">The sequence shown here is derived from an EMBL/GenBank/DDBJ whole genome shotgun (WGS) entry which is preliminary data.</text>
</comment>
<sequence length="364" mass="39899">MDDILELILKDDSHKLDDSLHAQVTKKGSSILDLSTKDFEELFVFASYSGSVSCLQVLSNYGRDVNFSASLKSALHGVPVTPLRVAVEYDNTAAVKWLCCHGANVNNREAVWSTKSDDITSGTFITSSCRVPCMTPLHFAQSAPCVEILLGHGADMSAQDCMGKTPVAMATLNGYLDVLEALCNHRAPLNLASSWGATPLMYAQYGRSKAERVTATEILCRSGADVDLQDRNGRTALHLAKDIECVCLILAYHGDPSIETVFGKTTLITAAENQRWDICRVLYDAQAVFSLGALGRGCSLFCSLSRDHQAWLVKCSRNVRDLTHLCRCVIRKQLKTRSKTLSEGTNQLPLPTPLKTFLTFLNCQ</sequence>
<accession>A0A9W9ZML2</accession>
<dbReference type="SMART" id="SM00969">
    <property type="entry name" value="SOCS_box"/>
    <property type="match status" value="1"/>
</dbReference>
<organism evidence="5 6">
    <name type="scientific">Desmophyllum pertusum</name>
    <dbReference type="NCBI Taxonomy" id="174260"/>
    <lineage>
        <taxon>Eukaryota</taxon>
        <taxon>Metazoa</taxon>
        <taxon>Cnidaria</taxon>
        <taxon>Anthozoa</taxon>
        <taxon>Hexacorallia</taxon>
        <taxon>Scleractinia</taxon>
        <taxon>Caryophylliina</taxon>
        <taxon>Caryophylliidae</taxon>
        <taxon>Desmophyllum</taxon>
    </lineage>
</organism>
<evidence type="ECO:0000256" key="3">
    <source>
        <dbReference type="PROSITE-ProRule" id="PRU00023"/>
    </source>
</evidence>
<dbReference type="Proteomes" id="UP001163046">
    <property type="component" value="Unassembled WGS sequence"/>
</dbReference>
<dbReference type="InterPro" id="IPR036770">
    <property type="entry name" value="Ankyrin_rpt-contain_sf"/>
</dbReference>
<dbReference type="PANTHER" id="PTHR24173">
    <property type="entry name" value="ANKYRIN REPEAT CONTAINING"/>
    <property type="match status" value="1"/>
</dbReference>
<dbReference type="SUPFAM" id="SSF48403">
    <property type="entry name" value="Ankyrin repeat"/>
    <property type="match status" value="1"/>
</dbReference>
<dbReference type="Pfam" id="PF00023">
    <property type="entry name" value="Ank"/>
    <property type="match status" value="1"/>
</dbReference>
<gene>
    <name evidence="5" type="ORF">OS493_021094</name>
</gene>
<evidence type="ECO:0000256" key="1">
    <source>
        <dbReference type="ARBA" id="ARBA00022737"/>
    </source>
</evidence>
<dbReference type="SMART" id="SM00248">
    <property type="entry name" value="ANK"/>
    <property type="match status" value="7"/>
</dbReference>
<dbReference type="PROSITE" id="PS50225">
    <property type="entry name" value="SOCS"/>
    <property type="match status" value="1"/>
</dbReference>
<keyword evidence="6" id="KW-1185">Reference proteome</keyword>
<dbReference type="GO" id="GO:0035556">
    <property type="term" value="P:intracellular signal transduction"/>
    <property type="evidence" value="ECO:0007669"/>
    <property type="project" value="InterPro"/>
</dbReference>
<dbReference type="EMBL" id="MU825886">
    <property type="protein sequence ID" value="KAJ7384466.1"/>
    <property type="molecule type" value="Genomic_DNA"/>
</dbReference>
<dbReference type="InterPro" id="IPR001496">
    <property type="entry name" value="SOCS_box"/>
</dbReference>
<reference evidence="5" key="1">
    <citation type="submission" date="2023-01" db="EMBL/GenBank/DDBJ databases">
        <title>Genome assembly of the deep-sea coral Lophelia pertusa.</title>
        <authorList>
            <person name="Herrera S."/>
            <person name="Cordes E."/>
        </authorList>
    </citation>
    <scope>NUCLEOTIDE SEQUENCE</scope>
    <source>
        <strain evidence="5">USNM1676648</strain>
        <tissue evidence="5">Polyp</tissue>
    </source>
</reference>
<evidence type="ECO:0000313" key="6">
    <source>
        <dbReference type="Proteomes" id="UP001163046"/>
    </source>
</evidence>
<dbReference type="SUPFAM" id="SSF158235">
    <property type="entry name" value="SOCS box-like"/>
    <property type="match status" value="1"/>
</dbReference>
<dbReference type="PROSITE" id="PS50088">
    <property type="entry name" value="ANK_REPEAT"/>
    <property type="match status" value="1"/>
</dbReference>
<dbReference type="OrthoDB" id="194358at2759"/>
<protein>
    <recommendedName>
        <fullName evidence="4">SOCS box domain-containing protein</fullName>
    </recommendedName>
</protein>
<evidence type="ECO:0000313" key="5">
    <source>
        <dbReference type="EMBL" id="KAJ7384466.1"/>
    </source>
</evidence>
<keyword evidence="2 3" id="KW-0040">ANK repeat</keyword>
<name>A0A9W9ZML2_9CNID</name>
<keyword evidence="1" id="KW-0677">Repeat</keyword>
<evidence type="ECO:0000256" key="2">
    <source>
        <dbReference type="ARBA" id="ARBA00023043"/>
    </source>
</evidence>
<proteinExistence type="predicted"/>
<dbReference type="Pfam" id="PF12796">
    <property type="entry name" value="Ank_2"/>
    <property type="match status" value="2"/>
</dbReference>
<dbReference type="CDD" id="cd03587">
    <property type="entry name" value="SOCS"/>
    <property type="match status" value="1"/>
</dbReference>
<evidence type="ECO:0000259" key="4">
    <source>
        <dbReference type="PROSITE" id="PS50225"/>
    </source>
</evidence>
<dbReference type="Gene3D" id="1.10.750.20">
    <property type="entry name" value="SOCS box"/>
    <property type="match status" value="1"/>
</dbReference>
<feature type="repeat" description="ANK" evidence="3">
    <location>
        <begin position="162"/>
        <end position="194"/>
    </location>
</feature>
<dbReference type="Gene3D" id="1.25.40.20">
    <property type="entry name" value="Ankyrin repeat-containing domain"/>
    <property type="match status" value="1"/>
</dbReference>
<feature type="domain" description="SOCS box" evidence="4">
    <location>
        <begin position="317"/>
        <end position="364"/>
    </location>
</feature>
<dbReference type="Pfam" id="PF07525">
    <property type="entry name" value="SOCS_box"/>
    <property type="match status" value="1"/>
</dbReference>